<dbReference type="EMBL" id="JH712084">
    <property type="protein sequence ID" value="EFO22614.1"/>
    <property type="molecule type" value="Genomic_DNA"/>
</dbReference>
<organism evidence="1">
    <name type="scientific">Loa loa</name>
    <name type="common">Eye worm</name>
    <name type="synonym">Filaria loa</name>
    <dbReference type="NCBI Taxonomy" id="7209"/>
    <lineage>
        <taxon>Eukaryota</taxon>
        <taxon>Metazoa</taxon>
        <taxon>Ecdysozoa</taxon>
        <taxon>Nematoda</taxon>
        <taxon>Chromadorea</taxon>
        <taxon>Rhabditida</taxon>
        <taxon>Spirurina</taxon>
        <taxon>Spiruromorpha</taxon>
        <taxon>Filarioidea</taxon>
        <taxon>Onchocercidae</taxon>
        <taxon>Loa</taxon>
    </lineage>
</organism>
<dbReference type="RefSeq" id="XP_003141457.1">
    <property type="nucleotide sequence ID" value="XM_003141409.1"/>
</dbReference>
<proteinExistence type="predicted"/>
<dbReference type="CTD" id="9943280"/>
<reference evidence="1" key="1">
    <citation type="submission" date="2012-04" db="EMBL/GenBank/DDBJ databases">
        <title>The Genome Sequence of Loa loa.</title>
        <authorList>
            <consortium name="The Broad Institute Genome Sequencing Platform"/>
            <consortium name="Broad Institute Genome Sequencing Center for Infectious Disease"/>
            <person name="Nutman T.B."/>
            <person name="Fink D.L."/>
            <person name="Russ C."/>
            <person name="Young S."/>
            <person name="Zeng Q."/>
            <person name="Gargeya S."/>
            <person name="Alvarado L."/>
            <person name="Berlin A."/>
            <person name="Chapman S.B."/>
            <person name="Chen Z."/>
            <person name="Freedman E."/>
            <person name="Gellesch M."/>
            <person name="Goldberg J."/>
            <person name="Griggs A."/>
            <person name="Gujja S."/>
            <person name="Heilman E.R."/>
            <person name="Heiman D."/>
            <person name="Howarth C."/>
            <person name="Mehta T."/>
            <person name="Neiman D."/>
            <person name="Pearson M."/>
            <person name="Roberts A."/>
            <person name="Saif S."/>
            <person name="Shea T."/>
            <person name="Shenoy N."/>
            <person name="Sisk P."/>
            <person name="Stolte C."/>
            <person name="Sykes S."/>
            <person name="White J."/>
            <person name="Yandava C."/>
            <person name="Haas B."/>
            <person name="Henn M.R."/>
            <person name="Nusbaum C."/>
            <person name="Birren B."/>
        </authorList>
    </citation>
    <scope>NUCLEOTIDE SEQUENCE [LARGE SCALE GENOMIC DNA]</scope>
</reference>
<accession>A0A1S0TZB6</accession>
<evidence type="ECO:0000313" key="1">
    <source>
        <dbReference type="EMBL" id="EFO22614.1"/>
    </source>
</evidence>
<protein>
    <submittedName>
        <fullName evidence="1">Uncharacterized protein</fullName>
    </submittedName>
</protein>
<dbReference type="InParanoid" id="A0A1S0TZB6"/>
<dbReference type="AlphaFoldDB" id="A0A1S0TZB6"/>
<dbReference type="KEGG" id="loa:LOAG_05872"/>
<name>A0A1S0TZB6_LOALO</name>
<dbReference type="GeneID" id="9943280"/>
<sequence length="115" mass="13337">MQTYIHATHTHTLNTHTHTYTYTRTDTHTHTHTRTHRTRLRIDINKKALHSDGARKLVYLTQMALIQISSKDLIAKNLFRSLKTYISGSTTMVSRSVGGDQEKFPEIPNVFLWCK</sequence>
<gene>
    <name evidence="1" type="ORF">LOAG_05872</name>
</gene>